<dbReference type="PANTHER" id="PTHR30354:SF11">
    <property type="entry name" value="PERMEASE"/>
    <property type="match status" value="1"/>
</dbReference>
<keyword evidence="1" id="KW-0812">Transmembrane</keyword>
<gene>
    <name evidence="2" type="ORF">NYZ99_08320</name>
</gene>
<proteinExistence type="predicted"/>
<keyword evidence="1" id="KW-1133">Transmembrane helix</keyword>
<evidence type="ECO:0000313" key="3">
    <source>
        <dbReference type="Proteomes" id="UP001059209"/>
    </source>
</evidence>
<evidence type="ECO:0000313" key="2">
    <source>
        <dbReference type="EMBL" id="UWX56228.1"/>
    </source>
</evidence>
<reference evidence="2" key="1">
    <citation type="submission" date="2022-09" db="EMBL/GenBank/DDBJ databases">
        <title>Maribacter litopenaei sp. nov., isolated from the intestinal tract of the Pacific White Shrimp, Litopenaeus vannamei.</title>
        <authorList>
            <person name="Kim S.Y."/>
            <person name="Hwang C.Y."/>
        </authorList>
    </citation>
    <scope>NUCLEOTIDE SEQUENCE</scope>
    <source>
        <strain evidence="2">HL-LV01</strain>
    </source>
</reference>
<keyword evidence="3" id="KW-1185">Reference proteome</keyword>
<accession>A0ABY5YAZ9</accession>
<dbReference type="Proteomes" id="UP001059209">
    <property type="component" value="Chromosome"/>
</dbReference>
<feature type="transmembrane region" description="Helical" evidence="1">
    <location>
        <begin position="62"/>
        <end position="83"/>
    </location>
</feature>
<dbReference type="RefSeq" id="WP_260574824.1">
    <property type="nucleotide sequence ID" value="NZ_CP104205.1"/>
</dbReference>
<organism evidence="2 3">
    <name type="scientific">Maribacter litopenaei</name>
    <dbReference type="NCBI Taxonomy" id="2976127"/>
    <lineage>
        <taxon>Bacteria</taxon>
        <taxon>Pseudomonadati</taxon>
        <taxon>Bacteroidota</taxon>
        <taxon>Flavobacteriia</taxon>
        <taxon>Flavobacteriales</taxon>
        <taxon>Flavobacteriaceae</taxon>
        <taxon>Maribacter</taxon>
    </lineage>
</organism>
<dbReference type="EMBL" id="CP104205">
    <property type="protein sequence ID" value="UWX56228.1"/>
    <property type="molecule type" value="Genomic_DNA"/>
</dbReference>
<dbReference type="Pfam" id="PF02447">
    <property type="entry name" value="GntP_permease"/>
    <property type="match status" value="1"/>
</dbReference>
<name>A0ABY5YAZ9_9FLAO</name>
<protein>
    <submittedName>
        <fullName evidence="2">GntP family permease</fullName>
    </submittedName>
</protein>
<feature type="transmembrane region" description="Helical" evidence="1">
    <location>
        <begin position="23"/>
        <end position="42"/>
    </location>
</feature>
<dbReference type="InterPro" id="IPR003474">
    <property type="entry name" value="Glcn_transporter"/>
</dbReference>
<keyword evidence="1" id="KW-0472">Membrane</keyword>
<dbReference type="PANTHER" id="PTHR30354">
    <property type="entry name" value="GNT FAMILY GLUCONATE TRANSPORTER"/>
    <property type="match status" value="1"/>
</dbReference>
<sequence>MALVTTASIVAPLIGTLGLNDPFLLTMTVLSIGAGASVASHVNDSFFWVLTQLTGMNVNQGYQVQTAGTFIFGTSAMVFIYIFTQIIH</sequence>
<evidence type="ECO:0000256" key="1">
    <source>
        <dbReference type="SAM" id="Phobius"/>
    </source>
</evidence>